<accession>A0A9W6HIT9</accession>
<organism evidence="1 2">
    <name type="scientific">Microbacterium imperiale</name>
    <dbReference type="NCBI Taxonomy" id="33884"/>
    <lineage>
        <taxon>Bacteria</taxon>
        <taxon>Bacillati</taxon>
        <taxon>Actinomycetota</taxon>
        <taxon>Actinomycetes</taxon>
        <taxon>Micrococcales</taxon>
        <taxon>Microbacteriaceae</taxon>
        <taxon>Microbacterium</taxon>
    </lineage>
</organism>
<evidence type="ECO:0008006" key="3">
    <source>
        <dbReference type="Google" id="ProtNLM"/>
    </source>
</evidence>
<proteinExistence type="predicted"/>
<dbReference type="InterPro" id="IPR046038">
    <property type="entry name" value="DUF5996"/>
</dbReference>
<protein>
    <recommendedName>
        <fullName evidence="3">Ava_C0101 and related proteins</fullName>
    </recommendedName>
</protein>
<keyword evidence="2" id="KW-1185">Reference proteome</keyword>
<dbReference type="AlphaFoldDB" id="A0A9W6HIT9"/>
<reference evidence="1" key="1">
    <citation type="journal article" date="2014" name="Int. J. Syst. Evol. Microbiol.">
        <title>Complete genome sequence of Corynebacterium casei LMG S-19264T (=DSM 44701T), isolated from a smear-ripened cheese.</title>
        <authorList>
            <consortium name="US DOE Joint Genome Institute (JGI-PGF)"/>
            <person name="Walter F."/>
            <person name="Albersmeier A."/>
            <person name="Kalinowski J."/>
            <person name="Ruckert C."/>
        </authorList>
    </citation>
    <scope>NUCLEOTIDE SEQUENCE</scope>
    <source>
        <strain evidence="1">VKM Ac-1447</strain>
    </source>
</reference>
<dbReference type="Pfam" id="PF19459">
    <property type="entry name" value="DUF5996"/>
    <property type="match status" value="1"/>
</dbReference>
<dbReference type="SUPFAM" id="SSF51556">
    <property type="entry name" value="Metallo-dependent hydrolases"/>
    <property type="match status" value="1"/>
</dbReference>
<evidence type="ECO:0000313" key="2">
    <source>
        <dbReference type="Proteomes" id="UP001142317"/>
    </source>
</evidence>
<dbReference type="Proteomes" id="UP001142317">
    <property type="component" value="Unassembled WGS sequence"/>
</dbReference>
<dbReference type="InterPro" id="IPR032466">
    <property type="entry name" value="Metal_Hydrolase"/>
</dbReference>
<sequence>MTTESAPAVPVRADRPALRVDAWEPTRQTLHMWLQIVGKTRMVNAAPLNHYWHVTLLPSSRGLTTGVVPAPTGPFEIEFDFCDHVLKLRTVDGRHRTIALESMTVADFYARFIAAASELGIPVDIHAAPNEVDPAIPFADDVEHATYVGEHANAFWRQLNDAHTELQHHRAGFTGKSSPVHFFWGALDLAVTRFSGRDAPTHPGGVPNCPDYVMAESYRAELCSAGFWPGGGIEGAYYTYAYPAPDGYREAPVPEGARYDDALGEFLLPYEVVRTADDPHALVQAFLDATFRAARHPGDGWGSGVAE</sequence>
<dbReference type="RefSeq" id="WP_210007106.1">
    <property type="nucleotide sequence ID" value="NZ_BSEO01000014.1"/>
</dbReference>
<name>A0A9W6HIT9_9MICO</name>
<comment type="caution">
    <text evidence="1">The sequence shown here is derived from an EMBL/GenBank/DDBJ whole genome shotgun (WGS) entry which is preliminary data.</text>
</comment>
<gene>
    <name evidence="1" type="ORF">GCM10017586_26190</name>
</gene>
<dbReference type="EMBL" id="BSEO01000014">
    <property type="protein sequence ID" value="GLJ80936.1"/>
    <property type="molecule type" value="Genomic_DNA"/>
</dbReference>
<reference evidence="1" key="2">
    <citation type="submission" date="2023-01" db="EMBL/GenBank/DDBJ databases">
        <authorList>
            <person name="Sun Q."/>
            <person name="Evtushenko L."/>
        </authorList>
    </citation>
    <scope>NUCLEOTIDE SEQUENCE</scope>
    <source>
        <strain evidence="1">VKM Ac-1447</strain>
    </source>
</reference>
<evidence type="ECO:0000313" key="1">
    <source>
        <dbReference type="EMBL" id="GLJ80936.1"/>
    </source>
</evidence>